<dbReference type="EMBL" id="PP882867">
    <property type="protein sequence ID" value="XBW75361.1"/>
    <property type="molecule type" value="Genomic_DNA"/>
</dbReference>
<accession>A0AAU7VHP0</accession>
<gene>
    <name evidence="1" type="ORF">vBDshSR26L_46</name>
</gene>
<reference evidence="1" key="1">
    <citation type="submission" date="2024-06" db="EMBL/GenBank/DDBJ databases">
        <authorList>
            <person name="Lu L."/>
            <person name="Wei N."/>
            <person name="Zhang R."/>
        </authorList>
    </citation>
    <scope>NUCLEOTIDE SEQUENCE</scope>
</reference>
<name>A0AAU7VHP0_9CAUD</name>
<organism evidence="1">
    <name type="scientific">Dinoroseobacter phage vB_DshS_R26L</name>
    <dbReference type="NCBI Taxonomy" id="3161158"/>
    <lineage>
        <taxon>Viruses</taxon>
        <taxon>Duplodnaviria</taxon>
        <taxon>Heunggongvirae</taxon>
        <taxon>Uroviricota</taxon>
        <taxon>Caudoviricetes</taxon>
        <taxon>Nanhaivirus</taxon>
    </lineage>
</organism>
<proteinExistence type="predicted"/>
<evidence type="ECO:0000313" key="1">
    <source>
        <dbReference type="EMBL" id="XBW75361.1"/>
    </source>
</evidence>
<protein>
    <submittedName>
        <fullName evidence="1">Uncharacterized protein</fullName>
    </submittedName>
</protein>
<sequence length="69" mass="7997">MKTRKPSALLVIWNKDLTLSVYAASGGPRLIKLTMWHTDKSWKDTVAPFCEGWFGTDNRDEWRIRCKVA</sequence>